<dbReference type="InterPro" id="IPR035513">
    <property type="entry name" value="Invertase/methylesterase_inhib"/>
</dbReference>
<protein>
    <submittedName>
        <fullName evidence="2">Putative pectinesterase inhibitor domain-containing protein</fullName>
    </submittedName>
</protein>
<evidence type="ECO:0000256" key="1">
    <source>
        <dbReference type="SAM" id="SignalP"/>
    </source>
</evidence>
<dbReference type="Gramene" id="rna35462">
    <property type="protein sequence ID" value="RHN51087.1"/>
    <property type="gene ID" value="gene35462"/>
</dbReference>
<sequence length="180" mass="19775">MTPTKLSSSSLMFIICLCLISYAVVPALGLKLYEELCSEARKYSQDCLDLLKGDDKIVAAINYQDLSENILDLAIKESTSYLGYLGGKSKQFPNDQAVKKCANQFLIGTLASFVSSLRHLIEKNLQSSISDAQTATSGANSCDKAIQAEMPEFDPQLIHIRNNEMFVLSLETKLVGNTTH</sequence>
<accession>A0A396HJK2</accession>
<gene>
    <name evidence="2" type="ORF">MtrunA17_Chr6g0464611</name>
</gene>
<dbReference type="EMBL" id="PSQE01000006">
    <property type="protein sequence ID" value="RHN51087.1"/>
    <property type="molecule type" value="Genomic_DNA"/>
</dbReference>
<feature type="chain" id="PRO_5017360214" evidence="1">
    <location>
        <begin position="30"/>
        <end position="180"/>
    </location>
</feature>
<dbReference type="SUPFAM" id="SSF101148">
    <property type="entry name" value="Plant invertase/pectin methylesterase inhibitor"/>
    <property type="match status" value="1"/>
</dbReference>
<feature type="signal peptide" evidence="1">
    <location>
        <begin position="1"/>
        <end position="29"/>
    </location>
</feature>
<evidence type="ECO:0000313" key="2">
    <source>
        <dbReference type="EMBL" id="RHN51087.1"/>
    </source>
</evidence>
<organism evidence="2">
    <name type="scientific">Medicago truncatula</name>
    <name type="common">Barrel medic</name>
    <name type="synonym">Medicago tribuloides</name>
    <dbReference type="NCBI Taxonomy" id="3880"/>
    <lineage>
        <taxon>Eukaryota</taxon>
        <taxon>Viridiplantae</taxon>
        <taxon>Streptophyta</taxon>
        <taxon>Embryophyta</taxon>
        <taxon>Tracheophyta</taxon>
        <taxon>Spermatophyta</taxon>
        <taxon>Magnoliopsida</taxon>
        <taxon>eudicotyledons</taxon>
        <taxon>Gunneridae</taxon>
        <taxon>Pentapetalae</taxon>
        <taxon>rosids</taxon>
        <taxon>fabids</taxon>
        <taxon>Fabales</taxon>
        <taxon>Fabaceae</taxon>
        <taxon>Papilionoideae</taxon>
        <taxon>50 kb inversion clade</taxon>
        <taxon>NPAAA clade</taxon>
        <taxon>Hologalegina</taxon>
        <taxon>IRL clade</taxon>
        <taxon>Trifolieae</taxon>
        <taxon>Medicago</taxon>
    </lineage>
</organism>
<comment type="caution">
    <text evidence="2">The sequence shown here is derived from an EMBL/GenBank/DDBJ whole genome shotgun (WGS) entry which is preliminary data.</text>
</comment>
<dbReference type="PANTHER" id="PTHR31890:SF9">
    <property type="entry name" value="PLANT INVERTASE_PECTIN METHYLESTERASE INHIBITOR SUPERFAMILY PROTEIN"/>
    <property type="match status" value="1"/>
</dbReference>
<dbReference type="Gene3D" id="1.20.140.40">
    <property type="entry name" value="Invertase/pectin methylesterase inhibitor family protein"/>
    <property type="match status" value="1"/>
</dbReference>
<reference evidence="2" key="1">
    <citation type="journal article" date="2018" name="Nat. Plants">
        <title>Whole-genome landscape of Medicago truncatula symbiotic genes.</title>
        <authorList>
            <person name="Pecrix Y."/>
            <person name="Gamas P."/>
            <person name="Carrere S."/>
        </authorList>
    </citation>
    <scope>NUCLEOTIDE SEQUENCE</scope>
    <source>
        <tissue evidence="2">Leaves</tissue>
    </source>
</reference>
<proteinExistence type="predicted"/>
<dbReference type="PANTHER" id="PTHR31890">
    <property type="entry name" value="PLANT INVERTASE/PECTIN METHYLESTERASE INHIBITOR SUPERFAMILY PROTEIN"/>
    <property type="match status" value="1"/>
</dbReference>
<dbReference type="Proteomes" id="UP000265566">
    <property type="component" value="Chromosome 6"/>
</dbReference>
<name>A0A396HJK2_MEDTR</name>
<dbReference type="AlphaFoldDB" id="A0A396HJK2"/>
<keyword evidence="1" id="KW-0732">Signal</keyword>